<dbReference type="InterPro" id="IPR003593">
    <property type="entry name" value="AAA+_ATPase"/>
</dbReference>
<organism evidence="3 4">
    <name type="scientific">Mycena maculata</name>
    <dbReference type="NCBI Taxonomy" id="230809"/>
    <lineage>
        <taxon>Eukaryota</taxon>
        <taxon>Fungi</taxon>
        <taxon>Dikarya</taxon>
        <taxon>Basidiomycota</taxon>
        <taxon>Agaricomycotina</taxon>
        <taxon>Agaricomycetes</taxon>
        <taxon>Agaricomycetidae</taxon>
        <taxon>Agaricales</taxon>
        <taxon>Marasmiineae</taxon>
        <taxon>Mycenaceae</taxon>
        <taxon>Mycena</taxon>
    </lineage>
</organism>
<feature type="domain" description="NACHT" evidence="2">
    <location>
        <begin position="246"/>
        <end position="396"/>
    </location>
</feature>
<dbReference type="InterPro" id="IPR007111">
    <property type="entry name" value="NACHT_NTPase"/>
</dbReference>
<dbReference type="PROSITE" id="PS50837">
    <property type="entry name" value="NACHT"/>
    <property type="match status" value="1"/>
</dbReference>
<accession>A0AAD7N6R2</accession>
<reference evidence="3" key="1">
    <citation type="submission" date="2023-03" db="EMBL/GenBank/DDBJ databases">
        <title>Massive genome expansion in bonnet fungi (Mycena s.s.) driven by repeated elements and novel gene families across ecological guilds.</title>
        <authorList>
            <consortium name="Lawrence Berkeley National Laboratory"/>
            <person name="Harder C.B."/>
            <person name="Miyauchi S."/>
            <person name="Viragh M."/>
            <person name="Kuo A."/>
            <person name="Thoen E."/>
            <person name="Andreopoulos B."/>
            <person name="Lu D."/>
            <person name="Skrede I."/>
            <person name="Drula E."/>
            <person name="Henrissat B."/>
            <person name="Morin E."/>
            <person name="Kohler A."/>
            <person name="Barry K."/>
            <person name="LaButti K."/>
            <person name="Morin E."/>
            <person name="Salamov A."/>
            <person name="Lipzen A."/>
            <person name="Mereny Z."/>
            <person name="Hegedus B."/>
            <person name="Baldrian P."/>
            <person name="Stursova M."/>
            <person name="Weitz H."/>
            <person name="Taylor A."/>
            <person name="Grigoriev I.V."/>
            <person name="Nagy L.G."/>
            <person name="Martin F."/>
            <person name="Kauserud H."/>
        </authorList>
    </citation>
    <scope>NUCLEOTIDE SEQUENCE</scope>
    <source>
        <strain evidence="3">CBHHK188m</strain>
    </source>
</reference>
<evidence type="ECO:0000259" key="2">
    <source>
        <dbReference type="PROSITE" id="PS50837"/>
    </source>
</evidence>
<gene>
    <name evidence="3" type="ORF">DFH07DRAFT_572078</name>
</gene>
<evidence type="ECO:0000256" key="1">
    <source>
        <dbReference type="ARBA" id="ARBA00022737"/>
    </source>
</evidence>
<evidence type="ECO:0000313" key="4">
    <source>
        <dbReference type="Proteomes" id="UP001215280"/>
    </source>
</evidence>
<dbReference type="AlphaFoldDB" id="A0AAD7N6R2"/>
<dbReference type="Gene3D" id="3.40.50.300">
    <property type="entry name" value="P-loop containing nucleotide triphosphate hydrolases"/>
    <property type="match status" value="1"/>
</dbReference>
<dbReference type="Proteomes" id="UP001215280">
    <property type="component" value="Unassembled WGS sequence"/>
</dbReference>
<dbReference type="PANTHER" id="PTHR10039:SF14">
    <property type="entry name" value="NACHT DOMAIN-CONTAINING PROTEIN"/>
    <property type="match status" value="1"/>
</dbReference>
<keyword evidence="4" id="KW-1185">Reference proteome</keyword>
<protein>
    <recommendedName>
        <fullName evidence="2">NACHT domain-containing protein</fullName>
    </recommendedName>
</protein>
<dbReference type="SMART" id="SM00382">
    <property type="entry name" value="AAA"/>
    <property type="match status" value="1"/>
</dbReference>
<sequence length="715" mass="79779">MSPRRRGQAVDVALDIATPVLEFAGDALGLVPVPGLPLVATGLSVLLDGVKKARVNDGVRRAFIAEIMALDEVLVKMAKETRAAVDDVEVDGRTKKALVDGVAKDLQSRVETLLGTIVELRERIKGLKGRSGFLGVLKGTIYSSRNAATLSDMKDTLASAIRVFKIQGQMSIENILIGVIQDAKNIAQALTDAEAQKVLDSIPRAAAGYRCVDELKGEFLDGTRRELFEELTLWSAGDSPWDTRQRFYFISGGAGLGKSSIAHELCKRLDAPKSEPALGASFFFVRGSGDLESTRLVFSSLAHQLALSQPILRPSIIRATREYLNRGDRQQMKYVFEELLKQPLVDALIHPPKPVVIVIDGLDECKERELVPDLVKFLLELLQVLPWVRVFVTSRPEPHILSVITSAAADAVAIVYHRRLEDTLDKWGDDIKCYLEGTISRMAPYADFVRHQPRFLERLVNRAGGIFIFARLAVGFLDSYRDHPSPQEQFELLLSPGGEGLSPLDALYLQILRSAFPDSDASRHAHLLSFLTIIALQFRPQVPEAMALFVMGLSTHDIVWMTDRLRSALLVDNKGNVVPLHATFREFLLDPKRCIDPLYHINPSKGHAQLASTCMTAMTLENISDYLTGDSDTPAYKYADYTTGNWWFHLCYAEFSEQLKHQFMCFPASYIPVHMRSGSHRGAEQIVNARIVQCIKVRVQFCHHSPLVYLHFFYK</sequence>
<dbReference type="PANTHER" id="PTHR10039">
    <property type="entry name" value="AMELOGENIN"/>
    <property type="match status" value="1"/>
</dbReference>
<dbReference type="InterPro" id="IPR056884">
    <property type="entry name" value="NPHP3-like_N"/>
</dbReference>
<dbReference type="SUPFAM" id="SSF52540">
    <property type="entry name" value="P-loop containing nucleoside triphosphate hydrolases"/>
    <property type="match status" value="1"/>
</dbReference>
<dbReference type="EMBL" id="JARJLG010000090">
    <property type="protein sequence ID" value="KAJ7748270.1"/>
    <property type="molecule type" value="Genomic_DNA"/>
</dbReference>
<comment type="caution">
    <text evidence="3">The sequence shown here is derived from an EMBL/GenBank/DDBJ whole genome shotgun (WGS) entry which is preliminary data.</text>
</comment>
<proteinExistence type="predicted"/>
<keyword evidence="1" id="KW-0677">Repeat</keyword>
<evidence type="ECO:0000313" key="3">
    <source>
        <dbReference type="EMBL" id="KAJ7748270.1"/>
    </source>
</evidence>
<dbReference type="InterPro" id="IPR027417">
    <property type="entry name" value="P-loop_NTPase"/>
</dbReference>
<dbReference type="Pfam" id="PF24883">
    <property type="entry name" value="NPHP3_N"/>
    <property type="match status" value="1"/>
</dbReference>
<name>A0AAD7N6R2_9AGAR</name>